<proteinExistence type="predicted"/>
<protein>
    <submittedName>
        <fullName evidence="2">CubicO group peptidase (Beta-lactamase class C family)</fullName>
    </submittedName>
</protein>
<dbReference type="PANTHER" id="PTHR46825">
    <property type="entry name" value="D-ALANYL-D-ALANINE-CARBOXYPEPTIDASE/ENDOPEPTIDASE AMPH"/>
    <property type="match status" value="1"/>
</dbReference>
<evidence type="ECO:0000313" key="3">
    <source>
        <dbReference type="Proteomes" id="UP000622552"/>
    </source>
</evidence>
<accession>A0A8J7KWM1</accession>
<dbReference type="Gene3D" id="3.40.710.10">
    <property type="entry name" value="DD-peptidase/beta-lactamase superfamily"/>
    <property type="match status" value="1"/>
</dbReference>
<dbReference type="SUPFAM" id="SSF56601">
    <property type="entry name" value="beta-lactamase/transpeptidase-like"/>
    <property type="match status" value="1"/>
</dbReference>
<dbReference type="EMBL" id="JADOUF010000001">
    <property type="protein sequence ID" value="MBG6136727.1"/>
    <property type="molecule type" value="Genomic_DNA"/>
</dbReference>
<organism evidence="2 3">
    <name type="scientific">Longispora fulva</name>
    <dbReference type="NCBI Taxonomy" id="619741"/>
    <lineage>
        <taxon>Bacteria</taxon>
        <taxon>Bacillati</taxon>
        <taxon>Actinomycetota</taxon>
        <taxon>Actinomycetes</taxon>
        <taxon>Micromonosporales</taxon>
        <taxon>Micromonosporaceae</taxon>
        <taxon>Longispora</taxon>
    </lineage>
</organism>
<keyword evidence="3" id="KW-1185">Reference proteome</keyword>
<dbReference type="Pfam" id="PF00144">
    <property type="entry name" value="Beta-lactamase"/>
    <property type="match status" value="1"/>
</dbReference>
<dbReference type="Proteomes" id="UP000622552">
    <property type="component" value="Unassembled WGS sequence"/>
</dbReference>
<sequence length="439" mass="47224">MTFLPDLAERLADVARRGRIPGAAIAVRQGDMLAEAATGILNVSTGVEATTDSLFHVGSVTKMYTALLVMQLVEEGLVDLDAPVRRYLPDFRLADERAAAALTTRHLLTHTGGFDGDLFEDTGRGDDSIDRYLDVVAGARQWAAPGELFSYCNSGFVVLGALVARLRTGTWESVVRERLLDPMSLDHTTLYPEEAIVFRVAAGHFEDPQTQELKVGERWAMHRALGPAFSVVSAAPRDVARFGQLFLDGTSIISAMTAQAVPAVNGTLVRQWGLGVMIYDFGGPAVWGHSGNHRGQSCYLRIVPEHDLVIAASGNVGGALLLSDDLVDGLVTELTGARPPSLPVPPRTPSHVDVAPLVGSYQGQRETYQVEATDDGVSVTEVPSGEGIREGEVESTVRYVHYDGDMFLTAEPMGGDHPTITFVDGGRFLHNGRAHPRVS</sequence>
<dbReference type="RefSeq" id="WP_197003663.1">
    <property type="nucleotide sequence ID" value="NZ_BONS01000016.1"/>
</dbReference>
<gene>
    <name evidence="2" type="ORF">IW245_002921</name>
</gene>
<evidence type="ECO:0000259" key="1">
    <source>
        <dbReference type="Pfam" id="PF00144"/>
    </source>
</evidence>
<name>A0A8J7KWM1_9ACTN</name>
<dbReference type="InterPro" id="IPR001466">
    <property type="entry name" value="Beta-lactam-related"/>
</dbReference>
<feature type="domain" description="Beta-lactamase-related" evidence="1">
    <location>
        <begin position="13"/>
        <end position="313"/>
    </location>
</feature>
<dbReference type="InterPro" id="IPR050491">
    <property type="entry name" value="AmpC-like"/>
</dbReference>
<dbReference type="InterPro" id="IPR012338">
    <property type="entry name" value="Beta-lactam/transpept-like"/>
</dbReference>
<reference evidence="2" key="1">
    <citation type="submission" date="2020-11" db="EMBL/GenBank/DDBJ databases">
        <title>Sequencing the genomes of 1000 actinobacteria strains.</title>
        <authorList>
            <person name="Klenk H.-P."/>
        </authorList>
    </citation>
    <scope>NUCLEOTIDE SEQUENCE</scope>
    <source>
        <strain evidence="2">DSM 45356</strain>
    </source>
</reference>
<comment type="caution">
    <text evidence="2">The sequence shown here is derived from an EMBL/GenBank/DDBJ whole genome shotgun (WGS) entry which is preliminary data.</text>
</comment>
<dbReference type="AlphaFoldDB" id="A0A8J7KWM1"/>
<dbReference type="PANTHER" id="PTHR46825:SF9">
    <property type="entry name" value="BETA-LACTAMASE-RELATED DOMAIN-CONTAINING PROTEIN"/>
    <property type="match status" value="1"/>
</dbReference>
<evidence type="ECO:0000313" key="2">
    <source>
        <dbReference type="EMBL" id="MBG6136727.1"/>
    </source>
</evidence>